<reference evidence="7" key="1">
    <citation type="submission" date="2019-06" db="EMBL/GenBank/DDBJ databases">
        <authorList>
            <person name="Broberg M."/>
        </authorList>
    </citation>
    <scope>NUCLEOTIDE SEQUENCE [LARGE SCALE GENOMIC DNA]</scope>
</reference>
<reference evidence="6 7" key="2">
    <citation type="submission" date="2021-10" db="EMBL/GenBank/DDBJ databases">
        <authorList>
            <person name="Piombo E."/>
        </authorList>
    </citation>
    <scope>NUCLEOTIDE SEQUENCE [LARGE SCALE GENOMIC DNA]</scope>
</reference>
<evidence type="ECO:0000256" key="5">
    <source>
        <dbReference type="SAM" id="MobiDB-lite"/>
    </source>
</evidence>
<protein>
    <recommendedName>
        <fullName evidence="3">Ribosome biogenesis protein SLX9</fullName>
    </recommendedName>
</protein>
<comment type="caution">
    <text evidence="6">The sequence shown here is derived from an EMBL/GenBank/DDBJ whole genome shotgun (WGS) entry which is preliminary data.</text>
</comment>
<organism evidence="6 7">
    <name type="scientific">Clonostachys byssicola</name>
    <dbReference type="NCBI Taxonomy" id="160290"/>
    <lineage>
        <taxon>Eukaryota</taxon>
        <taxon>Fungi</taxon>
        <taxon>Dikarya</taxon>
        <taxon>Ascomycota</taxon>
        <taxon>Pezizomycotina</taxon>
        <taxon>Sordariomycetes</taxon>
        <taxon>Hypocreomycetidae</taxon>
        <taxon>Hypocreales</taxon>
        <taxon>Bionectriaceae</taxon>
        <taxon>Clonostachys</taxon>
    </lineage>
</organism>
<dbReference type="GO" id="GO:0030686">
    <property type="term" value="C:90S preribosome"/>
    <property type="evidence" value="ECO:0007669"/>
    <property type="project" value="InterPro"/>
</dbReference>
<proteinExistence type="inferred from homology"/>
<feature type="region of interest" description="Disordered" evidence="5">
    <location>
        <begin position="1"/>
        <end position="85"/>
    </location>
</feature>
<dbReference type="GO" id="GO:0000462">
    <property type="term" value="P:maturation of SSU-rRNA from tricistronic rRNA transcript (SSU-rRNA, 5.8S rRNA, LSU-rRNA)"/>
    <property type="evidence" value="ECO:0007669"/>
    <property type="project" value="InterPro"/>
</dbReference>
<dbReference type="Pfam" id="PF15341">
    <property type="entry name" value="SLX9"/>
    <property type="match status" value="1"/>
</dbReference>
<dbReference type="GO" id="GO:0030688">
    <property type="term" value="C:preribosome, small subunit precursor"/>
    <property type="evidence" value="ECO:0007669"/>
    <property type="project" value="InterPro"/>
</dbReference>
<comment type="similarity">
    <text evidence="2">Belongs to the SLX9 family.</text>
</comment>
<dbReference type="OrthoDB" id="5429132at2759"/>
<keyword evidence="4" id="KW-0539">Nucleus</keyword>
<gene>
    <name evidence="6" type="ORF">CBYS24578_00007386</name>
</gene>
<evidence type="ECO:0000256" key="1">
    <source>
        <dbReference type="ARBA" id="ARBA00004604"/>
    </source>
</evidence>
<evidence type="ECO:0000256" key="4">
    <source>
        <dbReference type="ARBA" id="ARBA00023242"/>
    </source>
</evidence>
<comment type="subcellular location">
    <subcellularLocation>
        <location evidence="1">Nucleus</location>
        <location evidence="1">Nucleolus</location>
    </subcellularLocation>
</comment>
<name>A0A9N9U592_9HYPO</name>
<feature type="region of interest" description="Disordered" evidence="5">
    <location>
        <begin position="145"/>
        <end position="178"/>
    </location>
</feature>
<dbReference type="InterPro" id="IPR028160">
    <property type="entry name" value="Slx9-like"/>
</dbReference>
<dbReference type="AlphaFoldDB" id="A0A9N9U592"/>
<accession>A0A9N9U592</accession>
<evidence type="ECO:0000313" key="7">
    <source>
        <dbReference type="Proteomes" id="UP000754883"/>
    </source>
</evidence>
<evidence type="ECO:0000313" key="6">
    <source>
        <dbReference type="EMBL" id="CAG9980422.1"/>
    </source>
</evidence>
<feature type="compositionally biased region" description="Basic residues" evidence="5">
    <location>
        <begin position="109"/>
        <end position="127"/>
    </location>
</feature>
<evidence type="ECO:0000256" key="2">
    <source>
        <dbReference type="ARBA" id="ARBA00011022"/>
    </source>
</evidence>
<feature type="compositionally biased region" description="Low complexity" evidence="5">
    <location>
        <begin position="145"/>
        <end position="157"/>
    </location>
</feature>
<dbReference type="Proteomes" id="UP000754883">
    <property type="component" value="Unassembled WGS sequence"/>
</dbReference>
<feature type="region of interest" description="Disordered" evidence="5">
    <location>
        <begin position="104"/>
        <end position="128"/>
    </location>
</feature>
<evidence type="ECO:0000256" key="3">
    <source>
        <dbReference type="ARBA" id="ARBA00021321"/>
    </source>
</evidence>
<dbReference type="GO" id="GO:0005730">
    <property type="term" value="C:nucleolus"/>
    <property type="evidence" value="ECO:0007669"/>
    <property type="project" value="UniProtKB-SubCell"/>
</dbReference>
<feature type="compositionally biased region" description="Basic residues" evidence="5">
    <location>
        <begin position="73"/>
        <end position="82"/>
    </location>
</feature>
<keyword evidence="7" id="KW-1185">Reference proteome</keyword>
<dbReference type="EMBL" id="CABFNO020001317">
    <property type="protein sequence ID" value="CAG9980422.1"/>
    <property type="molecule type" value="Genomic_DNA"/>
</dbReference>
<sequence length="199" mass="21976">MAPRPPPSEKKPSARALRMQRITGQIHPLAPMKTHREGTLTDDSFLSSKRDKRQIKHSSFVSRIHSTADARVGKKKRTRRPGNKLAADLDALADALPEIEEGAAANRGKVQHKSLRTRKGALKRKERIVKGEMERFGASMARLADLPADQAAPQQQKQADEKMDEAPAPAPAASTSNRWAALRGYISTTMEQNPAFLNK</sequence>